<evidence type="ECO:0000313" key="2">
    <source>
        <dbReference type="EMBL" id="MPM37092.1"/>
    </source>
</evidence>
<gene>
    <name evidence="2" type="ORF">SDC9_83698</name>
</gene>
<evidence type="ECO:0000256" key="1">
    <source>
        <dbReference type="SAM" id="MobiDB-lite"/>
    </source>
</evidence>
<accession>A0A644Z8F0</accession>
<sequence>MLRHRVTIQRGHNRRRIAGNIQQDGGDAPAIFTANVDRSQQDQRGFCGQMQSKGQRQQDRHAVGAAQAGQHAHDDAQQDADEHQAHVVPRKHDAEAVHQCAKVFHLLSPLFLLFSREALRLRWLVVLGRQYRP</sequence>
<name>A0A644Z8F0_9ZZZZ</name>
<feature type="compositionally biased region" description="Basic and acidic residues" evidence="1">
    <location>
        <begin position="71"/>
        <end position="89"/>
    </location>
</feature>
<dbReference type="EMBL" id="VSSQ01007825">
    <property type="protein sequence ID" value="MPM37092.1"/>
    <property type="molecule type" value="Genomic_DNA"/>
</dbReference>
<comment type="caution">
    <text evidence="2">The sequence shown here is derived from an EMBL/GenBank/DDBJ whole genome shotgun (WGS) entry which is preliminary data.</text>
</comment>
<protein>
    <submittedName>
        <fullName evidence="2">Uncharacterized protein</fullName>
    </submittedName>
</protein>
<organism evidence="2">
    <name type="scientific">bioreactor metagenome</name>
    <dbReference type="NCBI Taxonomy" id="1076179"/>
    <lineage>
        <taxon>unclassified sequences</taxon>
        <taxon>metagenomes</taxon>
        <taxon>ecological metagenomes</taxon>
    </lineage>
</organism>
<feature type="region of interest" description="Disordered" evidence="1">
    <location>
        <begin position="47"/>
        <end position="89"/>
    </location>
</feature>
<reference evidence="2" key="1">
    <citation type="submission" date="2019-08" db="EMBL/GenBank/DDBJ databases">
        <authorList>
            <person name="Kucharzyk K."/>
            <person name="Murdoch R.W."/>
            <person name="Higgins S."/>
            <person name="Loffler F."/>
        </authorList>
    </citation>
    <scope>NUCLEOTIDE SEQUENCE</scope>
</reference>
<proteinExistence type="predicted"/>
<dbReference type="AlphaFoldDB" id="A0A644Z8F0"/>